<dbReference type="GO" id="GO:0003677">
    <property type="term" value="F:DNA binding"/>
    <property type="evidence" value="ECO:0007669"/>
    <property type="project" value="InterPro"/>
</dbReference>
<dbReference type="STRING" id="1357400.HMPREF2086_01936"/>
<dbReference type="InterPro" id="IPR027417">
    <property type="entry name" value="P-loop_NTPase"/>
</dbReference>
<dbReference type="RefSeq" id="WP_023928775.1">
    <property type="nucleotide sequence ID" value="NZ_KI669456.1"/>
</dbReference>
<dbReference type="HOGENOM" id="CLU_013950_0_0_7"/>
<dbReference type="SUPFAM" id="SSF52540">
    <property type="entry name" value="P-loop containing nucleoside triphosphate hydrolases"/>
    <property type="match status" value="2"/>
</dbReference>
<dbReference type="PATRIC" id="fig|1357400.3.peg.2624"/>
<dbReference type="Gene3D" id="3.40.50.300">
    <property type="entry name" value="P-loop containing nucleotide triphosphate hydrolases"/>
    <property type="match status" value="1"/>
</dbReference>
<dbReference type="Pfam" id="PF04851">
    <property type="entry name" value="ResIII"/>
    <property type="match status" value="1"/>
</dbReference>
<evidence type="ECO:0000313" key="3">
    <source>
        <dbReference type="Proteomes" id="UP000018731"/>
    </source>
</evidence>
<dbReference type="GO" id="GO:0005524">
    <property type="term" value="F:ATP binding"/>
    <property type="evidence" value="ECO:0007669"/>
    <property type="project" value="InterPro"/>
</dbReference>
<evidence type="ECO:0000313" key="2">
    <source>
        <dbReference type="EMBL" id="ETD22209.1"/>
    </source>
</evidence>
<proteinExistence type="predicted"/>
<sequence length="984" mass="111957">MKKLNKQQKSLSKSVAKKLVLNEIIKEHYKDFDEFLRELEFGTFSYSITLQDYQQAALKNALIALKLYIGDTEDNHKNLRDIERFQDNALSLLNAYHTYQKQNLMPQIKRSEINRASFWMATGSGKTIVMIKLIALLGGLSQKGVIPKKPIMLLAPNDKILEQFRAQIESYNAFNAKQITPIELKDFERAQSSGSLFGEVVVYIARSDLLDTAENVGKDAKAKRLNYRNFLSQSGWYILLDEAHKGDSKDSVRKSYFNALASGMRSNGEILRNNDFARGFIFNFSATFEDELDLSTCAFNYNLERFNNDGYGKNIAVLDSDLRSFRDKGDEKTQREKIIESFVLFCAIKQSKDKLFGKFSEYESLQTMPLLYHNPLIIAVSDKVNTKEAGVKLYFEAILQILANDIDISTIAQNLATKLKDANMYFAQNELSEAFLDIVRSVDSKAVRESVFYASGISSVEACKIKGNDKELAFKSKNANKPFMLLNIGSTKEWEKHYLQSLGVESGEDLGLSYFGSINDNTSPINIMMGSKVFNEGWDSNRVNLICFINIGSKNAKKYVLQTIGRGVRIEPFANVRQRLEKAYIDIAIKENLAPLCVGVETLFIMASDYSAIEAILQGIEVFRTSGSIKGFKVRRDFSPLLVPTYKEGQKHNEIYGISKVDLENLQEYVKSYDEDILLLCGGASSVDMGLHTIAKIRANEGFEVRGNKEVLCSSNAFVVIDRFFHAKKKEFSKFVNLDGEICHFERFTSTLDEMVINEINKKIKELVSSSTSTKSEAQLMEEVKQGKISIEQYTKAIKSNASKSTQCEVYGYKLDSSLSKHYYNPLIIDEKGASSEKASIVYAIRHSSEVEFLRDLQGYILREDSALKDCEWCFCRLVENIDEIYIPYFDESAQEMRRFYPDFIFWIKRGSEFDIVFIDPKGISLAPQNAENKAQGFRDIFENIDLTYQGQNVRVKLVYYNKNGTTNANLKEYVRGDIDEIFS</sequence>
<organism evidence="2 3">
    <name type="scientific">Helicobacter macacae MIT 99-5501</name>
    <dbReference type="NCBI Taxonomy" id="1357400"/>
    <lineage>
        <taxon>Bacteria</taxon>
        <taxon>Pseudomonadati</taxon>
        <taxon>Campylobacterota</taxon>
        <taxon>Epsilonproteobacteria</taxon>
        <taxon>Campylobacterales</taxon>
        <taxon>Helicobacteraceae</taxon>
        <taxon>Helicobacter</taxon>
    </lineage>
</organism>
<dbReference type="EMBL" id="AZJI01000010">
    <property type="protein sequence ID" value="ETD22209.1"/>
    <property type="molecule type" value="Genomic_DNA"/>
</dbReference>
<dbReference type="eggNOG" id="COG1061">
    <property type="taxonomic scope" value="Bacteria"/>
</dbReference>
<feature type="domain" description="Helicase/UvrB N-terminal" evidence="1">
    <location>
        <begin position="48"/>
        <end position="289"/>
    </location>
</feature>
<keyword evidence="3" id="KW-1185">Reference proteome</keyword>
<gene>
    <name evidence="2" type="ORF">HMPREF2086_01936</name>
</gene>
<dbReference type="GO" id="GO:0016787">
    <property type="term" value="F:hydrolase activity"/>
    <property type="evidence" value="ECO:0007669"/>
    <property type="project" value="InterPro"/>
</dbReference>
<evidence type="ECO:0000259" key="1">
    <source>
        <dbReference type="Pfam" id="PF04851"/>
    </source>
</evidence>
<reference evidence="2 3" key="1">
    <citation type="journal article" date="2014" name="Genome Announc.">
        <title>Draft genome sequences of six enterohepatic helicobacter species isolated from humans and one from rhesus macaques.</title>
        <authorList>
            <person name="Shen Z."/>
            <person name="Sheh A."/>
            <person name="Young S.K."/>
            <person name="Abouelliel A."/>
            <person name="Ward D.V."/>
            <person name="Earl A.M."/>
            <person name="Fox J.G."/>
        </authorList>
    </citation>
    <scope>NUCLEOTIDE SEQUENCE [LARGE SCALE GENOMIC DNA]</scope>
    <source>
        <strain evidence="2 3">MIT 99-5501</strain>
    </source>
</reference>
<comment type="caution">
    <text evidence="2">The sequence shown here is derived from an EMBL/GenBank/DDBJ whole genome shotgun (WGS) entry which is preliminary data.</text>
</comment>
<dbReference type="REBASE" id="94941">
    <property type="entry name" value="Hma5501ORF1938P"/>
</dbReference>
<dbReference type="AlphaFoldDB" id="V8C4B3"/>
<name>V8C4B3_9HELI</name>
<dbReference type="OrthoDB" id="9804145at2"/>
<protein>
    <recommendedName>
        <fullName evidence="1">Helicase/UvrB N-terminal domain-containing protein</fullName>
    </recommendedName>
</protein>
<accession>V8C4B3</accession>
<dbReference type="Proteomes" id="UP000018731">
    <property type="component" value="Unassembled WGS sequence"/>
</dbReference>
<dbReference type="InterPro" id="IPR006935">
    <property type="entry name" value="Helicase/UvrB_N"/>
</dbReference>